<evidence type="ECO:0000259" key="1">
    <source>
        <dbReference type="Pfam" id="PF13963"/>
    </source>
</evidence>
<protein>
    <recommendedName>
        <fullName evidence="1">Transposase-associated domain-containing protein</fullName>
    </recommendedName>
</protein>
<accession>A0AAE0EAQ6</accession>
<evidence type="ECO:0000313" key="2">
    <source>
        <dbReference type="EMBL" id="KAK3221468.1"/>
    </source>
</evidence>
<evidence type="ECO:0000313" key="3">
    <source>
        <dbReference type="Proteomes" id="UP001281410"/>
    </source>
</evidence>
<name>A0AAE0EAQ6_9ROSI</name>
<comment type="caution">
    <text evidence="2">The sequence shown here is derived from an EMBL/GenBank/DDBJ whole genome shotgun (WGS) entry which is preliminary data.</text>
</comment>
<sequence length="490" mass="57703">MDKRWVDLSRLTQEYQEGARNFVDIAHANVRNSDLVVYPCIHCKNLQHHHYDIVYEQLVIKGMDHLYTTWVFHGEYAFSSSVGYKDIEMTETYMMYRDHLFDQEGTFIREVNENIDKEELENIVTFAETLLYPGCTKYTKLSATVALFKHKATHGLFDNGFNELLQILHDMLPLENTLPDSFYSMKKLLKVFDLMYENSHACMKDCCIFRKEYENLQQCFKCGGSRWKVNPRTQKIQKGVLIEVLRYFPINQDLRRMYGITKIAENLRWHDSHKSEDGKMRHPIDSISWDTINKNDRLSHRILEILDLVLLPMILILFKILARAPLIEDLQDLWMNGIEVYDAFTESTFNLKDMLVRHNLDIMHIEKNIFDSIVDTLLDVKGKSNDGLNSHRDLENMCIRKELHPETKGQEARLRGLVQYRWMYPFESKYIKQASEVGIQYGRNRELDNDLLFGGRPISVGKSIILSDEMLQIAHRYILFNSSEVQPYVE</sequence>
<proteinExistence type="predicted"/>
<dbReference type="Pfam" id="PF13963">
    <property type="entry name" value="Transpos_assoc"/>
    <property type="match status" value="1"/>
</dbReference>
<dbReference type="AlphaFoldDB" id="A0AAE0EAQ6"/>
<gene>
    <name evidence="2" type="ORF">Dsin_008493</name>
</gene>
<keyword evidence="3" id="KW-1185">Reference proteome</keyword>
<reference evidence="2" key="1">
    <citation type="journal article" date="2023" name="Plant J.">
        <title>Genome sequences and population genomics provide insights into the demographic history, inbreeding, and mutation load of two 'living fossil' tree species of Dipteronia.</title>
        <authorList>
            <person name="Feng Y."/>
            <person name="Comes H.P."/>
            <person name="Chen J."/>
            <person name="Zhu S."/>
            <person name="Lu R."/>
            <person name="Zhang X."/>
            <person name="Li P."/>
            <person name="Qiu J."/>
            <person name="Olsen K.M."/>
            <person name="Qiu Y."/>
        </authorList>
    </citation>
    <scope>NUCLEOTIDE SEQUENCE</scope>
    <source>
        <strain evidence="2">NBL</strain>
    </source>
</reference>
<dbReference type="PANTHER" id="PTHR10775:SF182">
    <property type="entry name" value="TRANSPOSON, EN_SPM-LIKE, TRANSPOSASE-ASSOCIATED DOMAIN PROTEIN-RELATED"/>
    <property type="match status" value="1"/>
</dbReference>
<dbReference type="EMBL" id="JANJYJ010000003">
    <property type="protein sequence ID" value="KAK3221468.1"/>
    <property type="molecule type" value="Genomic_DNA"/>
</dbReference>
<dbReference type="Proteomes" id="UP001281410">
    <property type="component" value="Unassembled WGS sequence"/>
</dbReference>
<organism evidence="2 3">
    <name type="scientific">Dipteronia sinensis</name>
    <dbReference type="NCBI Taxonomy" id="43782"/>
    <lineage>
        <taxon>Eukaryota</taxon>
        <taxon>Viridiplantae</taxon>
        <taxon>Streptophyta</taxon>
        <taxon>Embryophyta</taxon>
        <taxon>Tracheophyta</taxon>
        <taxon>Spermatophyta</taxon>
        <taxon>Magnoliopsida</taxon>
        <taxon>eudicotyledons</taxon>
        <taxon>Gunneridae</taxon>
        <taxon>Pentapetalae</taxon>
        <taxon>rosids</taxon>
        <taxon>malvids</taxon>
        <taxon>Sapindales</taxon>
        <taxon>Sapindaceae</taxon>
        <taxon>Hippocastanoideae</taxon>
        <taxon>Acereae</taxon>
        <taxon>Dipteronia</taxon>
    </lineage>
</organism>
<dbReference type="PANTHER" id="PTHR10775">
    <property type="entry name" value="OS08G0208400 PROTEIN"/>
    <property type="match status" value="1"/>
</dbReference>
<dbReference type="InterPro" id="IPR029480">
    <property type="entry name" value="Transpos_assoc"/>
</dbReference>
<feature type="domain" description="Transposase-associated" evidence="1">
    <location>
        <begin position="3"/>
        <end position="75"/>
    </location>
</feature>